<sequence>MLLEIKRLESEMSVVRTQGSCVAIRTLSPSSSINRCGHGSSVVVPDLSQPAVTVEIRSVEVNHCPSTLSGPTS</sequence>
<evidence type="ECO:0000313" key="1">
    <source>
        <dbReference type="EMBL" id="KAJ0095297.1"/>
    </source>
</evidence>
<accession>A0ACC1B8S4</accession>
<keyword evidence="2" id="KW-1185">Reference proteome</keyword>
<name>A0ACC1B8S4_9ROSI</name>
<protein>
    <submittedName>
        <fullName evidence="1">Uncharacterized protein</fullName>
    </submittedName>
</protein>
<dbReference type="EMBL" id="CM047902">
    <property type="protein sequence ID" value="KAJ0095297.1"/>
    <property type="molecule type" value="Genomic_DNA"/>
</dbReference>
<reference evidence="2" key="1">
    <citation type="journal article" date="2023" name="G3 (Bethesda)">
        <title>Genome assembly and association tests identify interacting loci associated with vigor, precocity, and sex in interspecific pistachio rootstocks.</title>
        <authorList>
            <person name="Palmer W."/>
            <person name="Jacygrad E."/>
            <person name="Sagayaradj S."/>
            <person name="Cavanaugh K."/>
            <person name="Han R."/>
            <person name="Bertier L."/>
            <person name="Beede B."/>
            <person name="Kafkas S."/>
            <person name="Golino D."/>
            <person name="Preece J."/>
            <person name="Michelmore R."/>
        </authorList>
    </citation>
    <scope>NUCLEOTIDE SEQUENCE [LARGE SCALE GENOMIC DNA]</scope>
</reference>
<dbReference type="Proteomes" id="UP001164250">
    <property type="component" value="Chromosome 6"/>
</dbReference>
<gene>
    <name evidence="1" type="ORF">Patl1_16929</name>
</gene>
<proteinExistence type="predicted"/>
<organism evidence="1 2">
    <name type="scientific">Pistacia atlantica</name>
    <dbReference type="NCBI Taxonomy" id="434234"/>
    <lineage>
        <taxon>Eukaryota</taxon>
        <taxon>Viridiplantae</taxon>
        <taxon>Streptophyta</taxon>
        <taxon>Embryophyta</taxon>
        <taxon>Tracheophyta</taxon>
        <taxon>Spermatophyta</taxon>
        <taxon>Magnoliopsida</taxon>
        <taxon>eudicotyledons</taxon>
        <taxon>Gunneridae</taxon>
        <taxon>Pentapetalae</taxon>
        <taxon>rosids</taxon>
        <taxon>malvids</taxon>
        <taxon>Sapindales</taxon>
        <taxon>Anacardiaceae</taxon>
        <taxon>Pistacia</taxon>
    </lineage>
</organism>
<evidence type="ECO:0000313" key="2">
    <source>
        <dbReference type="Proteomes" id="UP001164250"/>
    </source>
</evidence>
<comment type="caution">
    <text evidence="1">The sequence shown here is derived from an EMBL/GenBank/DDBJ whole genome shotgun (WGS) entry which is preliminary data.</text>
</comment>